<gene>
    <name evidence="4" type="ORF">GA0070624_5125</name>
</gene>
<feature type="region of interest" description="Disordered" evidence="1">
    <location>
        <begin position="1"/>
        <end position="32"/>
    </location>
</feature>
<dbReference type="STRING" id="568872.GA0070624_5125"/>
<accession>A0A1C6SZC9</accession>
<dbReference type="RefSeq" id="WP_091345349.1">
    <property type="nucleotide sequence ID" value="NZ_FMHV01000002.1"/>
</dbReference>
<feature type="transmembrane region" description="Helical" evidence="2">
    <location>
        <begin position="826"/>
        <end position="853"/>
    </location>
</feature>
<keyword evidence="2" id="KW-0812">Transmembrane</keyword>
<proteinExistence type="predicted"/>
<keyword evidence="2" id="KW-1133">Transmembrane helix</keyword>
<dbReference type="InterPro" id="IPR025295">
    <property type="entry name" value="eCIS_core_dom"/>
</dbReference>
<feature type="region of interest" description="Disordered" evidence="1">
    <location>
        <begin position="996"/>
        <end position="1031"/>
    </location>
</feature>
<dbReference type="OrthoDB" id="9153660at2"/>
<protein>
    <recommendedName>
        <fullName evidence="3">eCIS core domain-containing protein</fullName>
    </recommendedName>
</protein>
<name>A0A1C6SZC9_9ACTN</name>
<evidence type="ECO:0000256" key="1">
    <source>
        <dbReference type="SAM" id="MobiDB-lite"/>
    </source>
</evidence>
<evidence type="ECO:0000313" key="5">
    <source>
        <dbReference type="Proteomes" id="UP000199413"/>
    </source>
</evidence>
<evidence type="ECO:0000256" key="2">
    <source>
        <dbReference type="SAM" id="Phobius"/>
    </source>
</evidence>
<organism evidence="4 5">
    <name type="scientific">Micromonospora rhizosphaerae</name>
    <dbReference type="NCBI Taxonomy" id="568872"/>
    <lineage>
        <taxon>Bacteria</taxon>
        <taxon>Bacillati</taxon>
        <taxon>Actinomycetota</taxon>
        <taxon>Actinomycetes</taxon>
        <taxon>Micromonosporales</taxon>
        <taxon>Micromonosporaceae</taxon>
        <taxon>Micromonospora</taxon>
    </lineage>
</organism>
<dbReference type="Proteomes" id="UP000199413">
    <property type="component" value="Unassembled WGS sequence"/>
</dbReference>
<feature type="domain" description="eCIS core" evidence="3">
    <location>
        <begin position="99"/>
        <end position="170"/>
    </location>
</feature>
<evidence type="ECO:0000313" key="4">
    <source>
        <dbReference type="EMBL" id="SCL34944.1"/>
    </source>
</evidence>
<feature type="compositionally biased region" description="Low complexity" evidence="1">
    <location>
        <begin position="11"/>
        <end position="32"/>
    </location>
</feature>
<feature type="region of interest" description="Disordered" evidence="1">
    <location>
        <begin position="65"/>
        <end position="84"/>
    </location>
</feature>
<keyword evidence="2" id="KW-0472">Membrane</keyword>
<reference evidence="5" key="1">
    <citation type="submission" date="2016-06" db="EMBL/GenBank/DDBJ databases">
        <authorList>
            <person name="Varghese N."/>
            <person name="Submissions Spin"/>
        </authorList>
    </citation>
    <scope>NUCLEOTIDE SEQUENCE [LARGE SCALE GENOMIC DNA]</scope>
    <source>
        <strain evidence="5">DSM 45431</strain>
    </source>
</reference>
<sequence>MAGRSTTHTVPAARTPAAQATPPPAAARAPAQHRGLGNDFLSRAVSAPGDQPELHAHERARQVLSSPPGAYPIGGPAEPPHLPAGVPAAVAEQAGAGRPLGSTDRAFFEPRFGAGLGHVRVHDGLRAAALADAAGAAAFTVGSHIFLGRDASTASYPLLAHELAHVEQRHTRPVLWRAPKTKGGGGGRPVERLEVFADSMSYAAQVLAEGFRIRFGPGRRVFVGLTARYVSFFDTDGAPIDRVSIKEDHRFAFHQGVYVNQGGRLVAITIFQGDVDGPWMPESAGGSVVGHRIPAEGQKPAEPEKPAKSAEPELFRFEDVVSEPDRVRAALAAVTTADIVYFVPSIEAKETAVGKQTGSGTAQYTSQIETRGDGLPANEPPWPVSIEGPKLVPIEANPTYSSKVDWTANGNFSVAAQVISQVGETIHYRWERFDITKYARQQLAANPVGTAPPPPGAEKTLDQRIAEFTGAKAGAGTDVTGMGGAKHEFAREFDDWWKDTKRAARGAANPGGDTTGQRLSNAAANRLALELAPVSLLVTTLGATLRLIADLFAGPRVQQEIPFEREGIFLIRVITTPGINEDRQGRPIVRPPSVAARVTEVAPMDRNVRESLDEPAAQLAELQAQIDLAKAAGDAKKAEYLASLLAEAKLRFEGTPLQLLRQRRTAKLTDPTVTGYAREQELAQLDDQIALAVRHEQQRTAGAGADLAPAVRLNATLISEVTGEQYPLLISSGPMARDGTKHRWLISDVTNRDGEAYIGLGDTPSGALLSALTKFGGKAAYGRGRIGVRTAGLGLEAGAPAELLVDSQPTDWALAEKRLDDLVMTLAALGLFVASAGVAGAVVGAGVAAARLIHRWQAGTLRLDAQTVNDVLGVLGGLGAAGQLAAGLRMQRFEKMFAITVEGGTTTAQIEAAAQALRGAQTLSKVVAAANEAINYGGLLWGNVQFLDQMVSIAAQERSGALTHAAARRARANAISSAVQNSGLFLAANVIKAKGRTAAEKPTPEKPPAGEEGPATRETTTARPEPAPIGERRATLTELRGALPTDLRQKLTVDPTLKGDTVRVDYTVDPSTRLITEIRIRCGPDARPGTVALHTETVRTMEKYQGFSGRVQQALNWLRDLVGVDTLDPGNKPQFEAQLEIRKLPKLIEAQLDRMKAMEPGARDRAEAELAKLQVDLDRHLRTLDLGPIGEGVGYVAAEGLSKAKQRRYAELLERLRQHEAGSDTHKKIRREMYELIGGTLEYPAWESIYQANVTRARKANAVVAAEHSRLGWGETEVTVEVGKEVRRLDIADVKSRRGVEVKAYETGRIYASEEILAEVRRDAALVRQGWSIKWILIDTEASGPLLQALRDARILVELRDTVRGGTEFSRRILPPRR</sequence>
<keyword evidence="5" id="KW-1185">Reference proteome</keyword>
<dbReference type="EMBL" id="FMHV01000002">
    <property type="protein sequence ID" value="SCL34944.1"/>
    <property type="molecule type" value="Genomic_DNA"/>
</dbReference>
<dbReference type="Pfam" id="PF13699">
    <property type="entry name" value="eCIS_core"/>
    <property type="match status" value="1"/>
</dbReference>
<evidence type="ECO:0000259" key="3">
    <source>
        <dbReference type="Pfam" id="PF13699"/>
    </source>
</evidence>